<gene>
    <name evidence="6" type="ordered locus">Acid_6486</name>
</gene>
<evidence type="ECO:0000256" key="3">
    <source>
        <dbReference type="SAM" id="Phobius"/>
    </source>
</evidence>
<evidence type="ECO:0000313" key="6">
    <source>
        <dbReference type="EMBL" id="ABJ87410.1"/>
    </source>
</evidence>
<sequence length="435" mass="47511" precursor="true">MPSKDQRPSQRLGKSNPRRVKIITWTLMLGLFGGGAYAAYRYTGTTEVEVPVSRVRRGEFIISVRTRGDIKSARSLILKAPQVPGLRIVRLATAGRPVKKGDVVVEFDGSQQDQNVISRTTTVRAADGDIVQTKATQKIDDEADSMNKMSSEYDLERAKLDASKAEVLSAIEGEKNRIQVGVSEGSLQTVKASINAHQVGHEADLSRLNQRKDKAVRDLNTAQGYLGMMQLKAPIDGIVNVLPNFRSQGSFGQATPPFKEGDNAWTGAEIAEIPDLSQMFVDLKLEEVDRGKLRLGQSVRIRVDAIPDREFTATLDWISPIAALVFKGGSTAEKTFPARATITKLDDRLRPGMSASTEIIIEREANTLLIPTRASFAKDGKPAVFIQSGKSFAIRPIEVGKQNDDDVIVTGGLKEGDIVTLENPAESAKRAKKKM</sequence>
<dbReference type="PANTHER" id="PTHR32347:SF14">
    <property type="entry name" value="EFFLUX SYSTEM COMPONENT YKNX-RELATED"/>
    <property type="match status" value="1"/>
</dbReference>
<dbReference type="InterPro" id="IPR050465">
    <property type="entry name" value="UPF0194_transport"/>
</dbReference>
<keyword evidence="2" id="KW-0175">Coiled coil</keyword>
<dbReference type="HOGENOM" id="CLU_018816_14_2_0"/>
<dbReference type="InParanoid" id="Q01SG0"/>
<keyword evidence="3" id="KW-0812">Transmembrane</keyword>
<reference evidence="6" key="1">
    <citation type="submission" date="2006-10" db="EMBL/GenBank/DDBJ databases">
        <title>Complete sequence of Solibacter usitatus Ellin6076.</title>
        <authorList>
            <consortium name="US DOE Joint Genome Institute"/>
            <person name="Copeland A."/>
            <person name="Lucas S."/>
            <person name="Lapidus A."/>
            <person name="Barry K."/>
            <person name="Detter J.C."/>
            <person name="Glavina del Rio T."/>
            <person name="Hammon N."/>
            <person name="Israni S."/>
            <person name="Dalin E."/>
            <person name="Tice H."/>
            <person name="Pitluck S."/>
            <person name="Thompson L.S."/>
            <person name="Brettin T."/>
            <person name="Bruce D."/>
            <person name="Han C."/>
            <person name="Tapia R."/>
            <person name="Gilna P."/>
            <person name="Schmutz J."/>
            <person name="Larimer F."/>
            <person name="Land M."/>
            <person name="Hauser L."/>
            <person name="Kyrpides N."/>
            <person name="Mikhailova N."/>
            <person name="Janssen P.H."/>
            <person name="Kuske C.R."/>
            <person name="Richardson P."/>
        </authorList>
    </citation>
    <scope>NUCLEOTIDE SEQUENCE</scope>
    <source>
        <strain evidence="6">Ellin6076</strain>
    </source>
</reference>
<dbReference type="KEGG" id="sus:Acid_6486"/>
<feature type="domain" description="CzcB-like C-terminal circularly permuted SH3-like" evidence="4">
    <location>
        <begin position="377"/>
        <end position="419"/>
    </location>
</feature>
<evidence type="ECO:0000259" key="4">
    <source>
        <dbReference type="Pfam" id="PF25975"/>
    </source>
</evidence>
<dbReference type="GO" id="GO:0030313">
    <property type="term" value="C:cell envelope"/>
    <property type="evidence" value="ECO:0007669"/>
    <property type="project" value="UniProtKB-SubCell"/>
</dbReference>
<feature type="transmembrane region" description="Helical" evidence="3">
    <location>
        <begin position="20"/>
        <end position="40"/>
    </location>
</feature>
<feature type="domain" description="YknX-like beta-barrel" evidence="5">
    <location>
        <begin position="281"/>
        <end position="359"/>
    </location>
</feature>
<protein>
    <submittedName>
        <fullName evidence="6">Efflux transporter, RND family, MFP subunit</fullName>
    </submittedName>
</protein>
<keyword evidence="3" id="KW-1133">Transmembrane helix</keyword>
<accession>Q01SG0</accession>
<dbReference type="InterPro" id="IPR058649">
    <property type="entry name" value="CzcB_C"/>
</dbReference>
<evidence type="ECO:0000259" key="5">
    <source>
        <dbReference type="Pfam" id="PF25990"/>
    </source>
</evidence>
<name>Q01SG0_SOLUE</name>
<dbReference type="EMBL" id="CP000473">
    <property type="protein sequence ID" value="ABJ87410.1"/>
    <property type="molecule type" value="Genomic_DNA"/>
</dbReference>
<evidence type="ECO:0000256" key="2">
    <source>
        <dbReference type="ARBA" id="ARBA00023054"/>
    </source>
</evidence>
<dbReference type="Gene3D" id="2.40.420.20">
    <property type="match status" value="1"/>
</dbReference>
<dbReference type="Pfam" id="PF25990">
    <property type="entry name" value="Beta-barrel_YknX"/>
    <property type="match status" value="1"/>
</dbReference>
<dbReference type="OrthoDB" id="9811754at2"/>
<dbReference type="AlphaFoldDB" id="Q01SG0"/>
<dbReference type="eggNOG" id="COG0845">
    <property type="taxonomic scope" value="Bacteria"/>
</dbReference>
<dbReference type="STRING" id="234267.Acid_6486"/>
<keyword evidence="3" id="KW-0472">Membrane</keyword>
<organism evidence="6">
    <name type="scientific">Solibacter usitatus (strain Ellin6076)</name>
    <dbReference type="NCBI Taxonomy" id="234267"/>
    <lineage>
        <taxon>Bacteria</taxon>
        <taxon>Pseudomonadati</taxon>
        <taxon>Acidobacteriota</taxon>
        <taxon>Terriglobia</taxon>
        <taxon>Bryobacterales</taxon>
        <taxon>Solibacteraceae</taxon>
        <taxon>Candidatus Solibacter</taxon>
    </lineage>
</organism>
<dbReference type="Gene3D" id="2.40.30.170">
    <property type="match status" value="1"/>
</dbReference>
<comment type="subcellular location">
    <subcellularLocation>
        <location evidence="1">Cell envelope</location>
    </subcellularLocation>
</comment>
<proteinExistence type="predicted"/>
<dbReference type="Pfam" id="PF25975">
    <property type="entry name" value="CzcB_C"/>
    <property type="match status" value="1"/>
</dbReference>
<dbReference type="InterPro" id="IPR058636">
    <property type="entry name" value="Beta-barrel_YknX"/>
</dbReference>
<evidence type="ECO:0000256" key="1">
    <source>
        <dbReference type="ARBA" id="ARBA00004196"/>
    </source>
</evidence>
<dbReference type="PANTHER" id="PTHR32347">
    <property type="entry name" value="EFFLUX SYSTEM COMPONENT YKNX-RELATED"/>
    <property type="match status" value="1"/>
</dbReference>